<feature type="region of interest" description="Disordered" evidence="1">
    <location>
        <begin position="489"/>
        <end position="512"/>
    </location>
</feature>
<reference evidence="2 3" key="1">
    <citation type="journal article" date="2016" name="Nat. Commun.">
        <title>Thousands of microbial genomes shed light on interconnected biogeochemical processes in an aquifer system.</title>
        <authorList>
            <person name="Anantharaman K."/>
            <person name="Brown C.T."/>
            <person name="Hug L.A."/>
            <person name="Sharon I."/>
            <person name="Castelle C.J."/>
            <person name="Probst A.J."/>
            <person name="Thomas B.C."/>
            <person name="Singh A."/>
            <person name="Wilkins M.J."/>
            <person name="Karaoz U."/>
            <person name="Brodie E.L."/>
            <person name="Williams K.H."/>
            <person name="Hubbard S.S."/>
            <person name="Banfield J.F."/>
        </authorList>
    </citation>
    <scope>NUCLEOTIDE SEQUENCE [LARGE SCALE GENOMIC DNA]</scope>
</reference>
<feature type="region of interest" description="Disordered" evidence="1">
    <location>
        <begin position="1"/>
        <end position="32"/>
    </location>
</feature>
<feature type="compositionally biased region" description="Basic and acidic residues" evidence="1">
    <location>
        <begin position="489"/>
        <end position="502"/>
    </location>
</feature>
<dbReference type="AlphaFoldDB" id="A0A1F7J7M8"/>
<comment type="caution">
    <text evidence="2">The sequence shown here is derived from an EMBL/GenBank/DDBJ whole genome shotgun (WGS) entry which is preliminary data.</text>
</comment>
<protein>
    <submittedName>
        <fullName evidence="2">Uncharacterized protein</fullName>
    </submittedName>
</protein>
<dbReference type="EMBL" id="MGAR01000023">
    <property type="protein sequence ID" value="OGK51607.1"/>
    <property type="molecule type" value="Genomic_DNA"/>
</dbReference>
<evidence type="ECO:0000313" key="2">
    <source>
        <dbReference type="EMBL" id="OGK51607.1"/>
    </source>
</evidence>
<dbReference type="Proteomes" id="UP000176480">
    <property type="component" value="Unassembled WGS sequence"/>
</dbReference>
<accession>A0A1F7J7M8</accession>
<organism evidence="2 3">
    <name type="scientific">Candidatus Roizmanbacteria bacterium RIFCSPLOWO2_01_FULL_41_22</name>
    <dbReference type="NCBI Taxonomy" id="1802067"/>
    <lineage>
        <taxon>Bacteria</taxon>
        <taxon>Candidatus Roizmaniibacteriota</taxon>
    </lineage>
</organism>
<feature type="compositionally biased region" description="Pro residues" evidence="1">
    <location>
        <begin position="13"/>
        <end position="22"/>
    </location>
</feature>
<evidence type="ECO:0000256" key="1">
    <source>
        <dbReference type="SAM" id="MobiDB-lite"/>
    </source>
</evidence>
<dbReference type="STRING" id="1802067.A2966_01010"/>
<sequence length="528" mass="59395">MSDQVEGNLPPANSEPPAPPEPAAEAVVESGVQENPIPQHVQSLIDAYRQYSTFTDHFQSLEKATEATDPSKLELPWNKIGEEVNKDKRSAARVIDLAGKDTTPEQLGQALYEAKDKFNALKLVGTVKAFQRGGCIIMAVDNEADLRKAGNIAYDEDEHHGHFQRSTFRLKNEKGLTAVNAGIPTIVVLDDGQLDVETTIQHELNHYRFSLYSDLSADEAAYSTPKATSRGLAFMKARELIDKFQSGETDEAQLLESLHMYAQENKLRAFEEMSCQMMATQKIDIRRPYVDDYFRDITQSARDSPIATTHIDQVKAEFEKDMKSIQRRVARSVAHFQSMESDPEVVFGTVGMSLFTAKAETVEEVLESFDYIVDITSKQDLFNFKQELEFLQDDNNVRLANIAGKKELYIQIGHLRDRFSEAAKSSEATQAYGYKRVRQEGGVFPSALKEAALKKEGFARVMSGMKIEKDQILDEAKQARKLLEAREAIAQETPKPEERVENKQPLSKIVEPAPMQKVLKRLTKLIGR</sequence>
<proteinExistence type="predicted"/>
<name>A0A1F7J7M8_9BACT</name>
<evidence type="ECO:0000313" key="3">
    <source>
        <dbReference type="Proteomes" id="UP000176480"/>
    </source>
</evidence>
<gene>
    <name evidence="2" type="ORF">A2966_01010</name>
</gene>